<sequence>MASTLVFREQSTTIFDYCHHMGFMAIKKQAVRWQLPEDQWVKGNFDRGFCSDMEASSTRIIIRDTSGLIMGATCSWNSNILSVEVVEALVAVQAIQFAQEMGFHRVEFEGDSLVVISKLKMQGLVRSTVNNYIWEVKQLVMGFERFEIQHIKEVEIRWLTSWQRRASFERGMFSGWRRDRWRSGKQWQSTKGSYPKPHHSHV</sequence>
<dbReference type="GO" id="GO:0004523">
    <property type="term" value="F:RNA-DNA hybrid ribonuclease activity"/>
    <property type="evidence" value="ECO:0007669"/>
    <property type="project" value="InterPro"/>
</dbReference>
<evidence type="ECO:0000313" key="2">
    <source>
        <dbReference type="EMBL" id="MBA0776668.1"/>
    </source>
</evidence>
<keyword evidence="3" id="KW-1185">Reference proteome</keyword>
<dbReference type="GO" id="GO:0003676">
    <property type="term" value="F:nucleic acid binding"/>
    <property type="evidence" value="ECO:0007669"/>
    <property type="project" value="InterPro"/>
</dbReference>
<organism evidence="2 3">
    <name type="scientific">Gossypium trilobum</name>
    <dbReference type="NCBI Taxonomy" id="34281"/>
    <lineage>
        <taxon>Eukaryota</taxon>
        <taxon>Viridiplantae</taxon>
        <taxon>Streptophyta</taxon>
        <taxon>Embryophyta</taxon>
        <taxon>Tracheophyta</taxon>
        <taxon>Spermatophyta</taxon>
        <taxon>Magnoliopsida</taxon>
        <taxon>eudicotyledons</taxon>
        <taxon>Gunneridae</taxon>
        <taxon>Pentapetalae</taxon>
        <taxon>rosids</taxon>
        <taxon>malvids</taxon>
        <taxon>Malvales</taxon>
        <taxon>Malvaceae</taxon>
        <taxon>Malvoideae</taxon>
        <taxon>Gossypium</taxon>
    </lineage>
</organism>
<protein>
    <recommendedName>
        <fullName evidence="1">RNase H type-1 domain-containing protein</fullName>
    </recommendedName>
</protein>
<dbReference type="Gene3D" id="3.30.420.10">
    <property type="entry name" value="Ribonuclease H-like superfamily/Ribonuclease H"/>
    <property type="match status" value="1"/>
</dbReference>
<name>A0A7J9EUY6_9ROSI</name>
<dbReference type="InterPro" id="IPR052929">
    <property type="entry name" value="RNase_H-like_EbsB-rel"/>
</dbReference>
<dbReference type="PANTHER" id="PTHR47074">
    <property type="entry name" value="BNAC02G40300D PROTEIN"/>
    <property type="match status" value="1"/>
</dbReference>
<dbReference type="InterPro" id="IPR036397">
    <property type="entry name" value="RNaseH_sf"/>
</dbReference>
<feature type="domain" description="RNase H type-1" evidence="1">
    <location>
        <begin position="44"/>
        <end position="152"/>
    </location>
</feature>
<dbReference type="Proteomes" id="UP000593568">
    <property type="component" value="Unassembled WGS sequence"/>
</dbReference>
<dbReference type="InterPro" id="IPR002156">
    <property type="entry name" value="RNaseH_domain"/>
</dbReference>
<gene>
    <name evidence="2" type="ORF">Gotri_011633</name>
</gene>
<comment type="caution">
    <text evidence="2">The sequence shown here is derived from an EMBL/GenBank/DDBJ whole genome shotgun (WGS) entry which is preliminary data.</text>
</comment>
<dbReference type="AlphaFoldDB" id="A0A7J9EUY6"/>
<reference evidence="2 3" key="1">
    <citation type="journal article" date="2019" name="Genome Biol. Evol.">
        <title>Insights into the evolution of the New World diploid cottons (Gossypium, subgenus Houzingenia) based on genome sequencing.</title>
        <authorList>
            <person name="Grover C.E."/>
            <person name="Arick M.A. 2nd"/>
            <person name="Thrash A."/>
            <person name="Conover J.L."/>
            <person name="Sanders W.S."/>
            <person name="Peterson D.G."/>
            <person name="Frelichowski J.E."/>
            <person name="Scheffler J.A."/>
            <person name="Scheffler B.E."/>
            <person name="Wendel J.F."/>
        </authorList>
    </citation>
    <scope>NUCLEOTIDE SEQUENCE [LARGE SCALE GENOMIC DNA]</scope>
    <source>
        <strain evidence="2">8</strain>
        <tissue evidence="2">Leaf</tissue>
    </source>
</reference>
<proteinExistence type="predicted"/>
<dbReference type="EMBL" id="JABEZW010000009">
    <property type="protein sequence ID" value="MBA0776668.1"/>
    <property type="molecule type" value="Genomic_DNA"/>
</dbReference>
<evidence type="ECO:0000313" key="3">
    <source>
        <dbReference type="Proteomes" id="UP000593568"/>
    </source>
</evidence>
<evidence type="ECO:0000259" key="1">
    <source>
        <dbReference type="Pfam" id="PF13456"/>
    </source>
</evidence>
<dbReference type="Pfam" id="PF13456">
    <property type="entry name" value="RVT_3"/>
    <property type="match status" value="1"/>
</dbReference>
<accession>A0A7J9EUY6</accession>
<dbReference type="PANTHER" id="PTHR47074:SF61">
    <property type="entry name" value="RNASE H TYPE-1 DOMAIN-CONTAINING PROTEIN"/>
    <property type="match status" value="1"/>
</dbReference>